<comment type="caution">
    <text evidence="1">The sequence shown here is derived from an EMBL/GenBank/DDBJ whole genome shotgun (WGS) entry which is preliminary data.</text>
</comment>
<name>A0A2M7H444_9BACT</name>
<accession>A0A2M7H444</accession>
<gene>
    <name evidence="1" type="ORF">COW24_02420</name>
</gene>
<reference evidence="1 2" key="1">
    <citation type="submission" date="2017-09" db="EMBL/GenBank/DDBJ databases">
        <title>Depth-based differentiation of microbial function through sediment-hosted aquifers and enrichment of novel symbionts in the deep terrestrial subsurface.</title>
        <authorList>
            <person name="Probst A.J."/>
            <person name="Ladd B."/>
            <person name="Jarett J.K."/>
            <person name="Geller-Mcgrath D.E."/>
            <person name="Sieber C.M."/>
            <person name="Emerson J.B."/>
            <person name="Anantharaman K."/>
            <person name="Thomas B.C."/>
            <person name="Malmstrom R."/>
            <person name="Stieglmeier M."/>
            <person name="Klingl A."/>
            <person name="Woyke T."/>
            <person name="Ryan C.M."/>
            <person name="Banfield J.F."/>
        </authorList>
    </citation>
    <scope>NUCLEOTIDE SEQUENCE [LARGE SCALE GENOMIC DNA]</scope>
    <source>
        <strain evidence="1">CG15_BIG_FIL_POST_REV_8_21_14_020_45_12</strain>
    </source>
</reference>
<protein>
    <submittedName>
        <fullName evidence="1">Uncharacterized protein</fullName>
    </submittedName>
</protein>
<evidence type="ECO:0000313" key="2">
    <source>
        <dbReference type="Proteomes" id="UP000230292"/>
    </source>
</evidence>
<dbReference type="AlphaFoldDB" id="A0A2M7H444"/>
<organism evidence="1 2">
    <name type="scientific">Candidatus Kerfeldbacteria bacterium CG15_BIG_FIL_POST_REV_8_21_14_020_45_12</name>
    <dbReference type="NCBI Taxonomy" id="2014247"/>
    <lineage>
        <taxon>Bacteria</taxon>
        <taxon>Candidatus Kerfeldiibacteriota</taxon>
    </lineage>
</organism>
<dbReference type="Proteomes" id="UP000230292">
    <property type="component" value="Unassembled WGS sequence"/>
</dbReference>
<proteinExistence type="predicted"/>
<sequence length="149" mass="16181">MKNKIIIGLLVLGALIGAGFIVWGSNSSTTSDFGAEPTYQADRLVLQGSDGDVSIADIYKLTSDRLPENTIIFLKDPDFEVMYSPETQGFAITALARDLKSVASRAESKLVQTLDISTEQACTLDIWISVPYSINPDLSGRQYKLPSCS</sequence>
<dbReference type="EMBL" id="PFGC01000031">
    <property type="protein sequence ID" value="PIW36994.1"/>
    <property type="molecule type" value="Genomic_DNA"/>
</dbReference>
<evidence type="ECO:0000313" key="1">
    <source>
        <dbReference type="EMBL" id="PIW36994.1"/>
    </source>
</evidence>